<keyword evidence="6" id="KW-1185">Reference proteome</keyword>
<evidence type="ECO:0000256" key="2">
    <source>
        <dbReference type="ARBA" id="ARBA00023002"/>
    </source>
</evidence>
<dbReference type="InterPro" id="IPR016161">
    <property type="entry name" value="Ald_DH/histidinol_DH"/>
</dbReference>
<protein>
    <submittedName>
        <fullName evidence="7">NAD-dependent succinate-semialdehyde dehydrogenase</fullName>
        <ecNumber evidence="7">1.2.1.-</ecNumber>
    </submittedName>
</protein>
<sequence>MLQLKDSTLWRHQAVIGGAWLDADTGRATEILDPATGASLGTVPEMGEAETRRAIAAAEVAQKQWRALPAANRGRLLRRWYELMLEHQDDLAALMTAEQGKPLAEAKGEIAYAASFLEWFGEEAKRLYGDVIPSPANDRRLVVVREPVGVTAAITPWNFPAAMITRKAGAALAAGCSMVIKPAPQTPFSALALVVLAERAGIPAGVLNVVTGDAVAIGGELCRNPVVRKLSFTGSTGVGIKLMEQCAPTLKKLSLELGGNAPFIVFDDADVDAAVAGAMVSKYRNAGQTCVCANRLLVQDGIHDAFVAKLAEAVRTLKVGVGTEAGVNLGPLINGAAVGKVERHLADALAKGASVVTGGKPHALGGNFFEPTIVTGVTTAMAVAREETFGPLAPVFRFTTEDEAIRMANDTEFGLAAYFYTRDIGRVWRVGEALEYGMVGINTGLISNEVAPFGGIKASGLGREGSKYGCDEYTEIKYLAMGGI</sequence>
<evidence type="ECO:0000256" key="1">
    <source>
        <dbReference type="ARBA" id="ARBA00009986"/>
    </source>
</evidence>
<proteinExistence type="inferred from homology"/>
<dbReference type="InterPro" id="IPR016160">
    <property type="entry name" value="Ald_DH_CS_CYS"/>
</dbReference>
<name>A0A8B6X3V3_9BURK</name>
<dbReference type="Gene3D" id="3.40.605.10">
    <property type="entry name" value="Aldehyde Dehydrogenase, Chain A, domain 1"/>
    <property type="match status" value="1"/>
</dbReference>
<keyword evidence="2 4" id="KW-0560">Oxidoreductase</keyword>
<dbReference type="NCBIfam" id="TIGR01780">
    <property type="entry name" value="SSADH"/>
    <property type="match status" value="1"/>
</dbReference>
<comment type="similarity">
    <text evidence="1 4">Belongs to the aldehyde dehydrogenase family.</text>
</comment>
<dbReference type="GO" id="GO:0005829">
    <property type="term" value="C:cytosol"/>
    <property type="evidence" value="ECO:0007669"/>
    <property type="project" value="TreeGrafter"/>
</dbReference>
<reference evidence="7" key="1">
    <citation type="journal article" date="2008" name="Expert Opin. Drug Metab. Toxicol.">
        <title>Non-P450 aldehyde oxidizing enzymes: the aldehyde dehydrogenase superfamily.</title>
        <authorList>
            <person name="Marchitti S.A."/>
            <person name="Brocker C."/>
            <person name="Stagos D."/>
            <person name="Vasiliou V."/>
        </authorList>
    </citation>
    <scope>NUCLEOTIDE SEQUENCE</scope>
</reference>
<dbReference type="InterPro" id="IPR010102">
    <property type="entry name" value="Succ_semiAld_DH"/>
</dbReference>
<dbReference type="SUPFAM" id="SSF53720">
    <property type="entry name" value="ALDH-like"/>
    <property type="match status" value="1"/>
</dbReference>
<dbReference type="Pfam" id="PF00171">
    <property type="entry name" value="Aldedh"/>
    <property type="match status" value="1"/>
</dbReference>
<reference evidence="7" key="2">
    <citation type="submission" date="2025-08" db="UniProtKB">
        <authorList>
            <consortium name="RefSeq"/>
        </authorList>
    </citation>
    <scope>IDENTIFICATION</scope>
</reference>
<dbReference type="PROSITE" id="PS00070">
    <property type="entry name" value="ALDEHYDE_DEHYDR_CYS"/>
    <property type="match status" value="1"/>
</dbReference>
<dbReference type="AlphaFoldDB" id="A0A8B6X3V3"/>
<dbReference type="FunFam" id="3.40.309.10:FF:000004">
    <property type="entry name" value="Succinate-semialdehyde dehydrogenase I"/>
    <property type="match status" value="1"/>
</dbReference>
<evidence type="ECO:0000313" key="7">
    <source>
        <dbReference type="RefSeq" id="WP_028311051.1"/>
    </source>
</evidence>
<dbReference type="Gene3D" id="3.40.309.10">
    <property type="entry name" value="Aldehyde Dehydrogenase, Chain A, domain 2"/>
    <property type="match status" value="1"/>
</dbReference>
<dbReference type="GO" id="GO:0004777">
    <property type="term" value="F:succinate-semialdehyde dehydrogenase (NAD+) activity"/>
    <property type="evidence" value="ECO:0007669"/>
    <property type="project" value="TreeGrafter"/>
</dbReference>
<dbReference type="Proteomes" id="UP000675920">
    <property type="component" value="Unplaced"/>
</dbReference>
<feature type="active site" evidence="3">
    <location>
        <position position="256"/>
    </location>
</feature>
<dbReference type="EC" id="1.2.1.-" evidence="7"/>
<evidence type="ECO:0000256" key="3">
    <source>
        <dbReference type="PROSITE-ProRule" id="PRU10007"/>
    </source>
</evidence>
<feature type="domain" description="Aldehyde dehydrogenase" evidence="5">
    <location>
        <begin position="20"/>
        <end position="478"/>
    </location>
</feature>
<dbReference type="InterPro" id="IPR016162">
    <property type="entry name" value="Ald_DH_N"/>
</dbReference>
<dbReference type="PROSITE" id="PS00687">
    <property type="entry name" value="ALDEHYDE_DEHYDR_GLU"/>
    <property type="match status" value="1"/>
</dbReference>
<dbReference type="PANTHER" id="PTHR43353">
    <property type="entry name" value="SUCCINATE-SEMIALDEHYDE DEHYDROGENASE, MITOCHONDRIAL"/>
    <property type="match status" value="1"/>
</dbReference>
<dbReference type="OrthoDB" id="6187633at2"/>
<dbReference type="InterPro" id="IPR029510">
    <property type="entry name" value="Ald_DH_CS_GLU"/>
</dbReference>
<dbReference type="InterPro" id="IPR050740">
    <property type="entry name" value="Aldehyde_DH_Superfamily"/>
</dbReference>
<dbReference type="InterPro" id="IPR016163">
    <property type="entry name" value="Ald_DH_C"/>
</dbReference>
<evidence type="ECO:0000256" key="4">
    <source>
        <dbReference type="RuleBase" id="RU003345"/>
    </source>
</evidence>
<evidence type="ECO:0000259" key="5">
    <source>
        <dbReference type="Pfam" id="PF00171"/>
    </source>
</evidence>
<dbReference type="InterPro" id="IPR015590">
    <property type="entry name" value="Aldehyde_DH_dom"/>
</dbReference>
<dbReference type="RefSeq" id="WP_028311051.1">
    <property type="nucleotide sequence ID" value="NZ_AXWS01000008.1"/>
</dbReference>
<dbReference type="CDD" id="cd07103">
    <property type="entry name" value="ALDH_F5_SSADH_GabD"/>
    <property type="match status" value="1"/>
</dbReference>
<evidence type="ECO:0000313" key="6">
    <source>
        <dbReference type="Proteomes" id="UP000675920"/>
    </source>
</evidence>
<dbReference type="GO" id="GO:0009450">
    <property type="term" value="P:gamma-aminobutyric acid catabolic process"/>
    <property type="evidence" value="ECO:0007669"/>
    <property type="project" value="InterPro"/>
</dbReference>
<dbReference type="PANTHER" id="PTHR43353:SF5">
    <property type="entry name" value="SUCCINATE-SEMIALDEHYDE DEHYDROGENASE, MITOCHONDRIAL"/>
    <property type="match status" value="1"/>
</dbReference>
<organism evidence="6 7">
    <name type="scientific">Derxia gummosa DSM 723</name>
    <dbReference type="NCBI Taxonomy" id="1121388"/>
    <lineage>
        <taxon>Bacteria</taxon>
        <taxon>Pseudomonadati</taxon>
        <taxon>Pseudomonadota</taxon>
        <taxon>Betaproteobacteria</taxon>
        <taxon>Burkholderiales</taxon>
        <taxon>Alcaligenaceae</taxon>
        <taxon>Derxia</taxon>
    </lineage>
</organism>
<dbReference type="FunFam" id="3.40.605.10:FF:000005">
    <property type="entry name" value="Succinate-semialdehyde dehydrogenase I"/>
    <property type="match status" value="1"/>
</dbReference>
<accession>A0A8B6X3V3</accession>